<evidence type="ECO:0000313" key="1">
    <source>
        <dbReference type="EMBL" id="CAH2060341.1"/>
    </source>
</evidence>
<evidence type="ECO:0008006" key="3">
    <source>
        <dbReference type="Google" id="ProtNLM"/>
    </source>
</evidence>
<organism evidence="1 2">
    <name type="scientific">Thlaspi arvense</name>
    <name type="common">Field penny-cress</name>
    <dbReference type="NCBI Taxonomy" id="13288"/>
    <lineage>
        <taxon>Eukaryota</taxon>
        <taxon>Viridiplantae</taxon>
        <taxon>Streptophyta</taxon>
        <taxon>Embryophyta</taxon>
        <taxon>Tracheophyta</taxon>
        <taxon>Spermatophyta</taxon>
        <taxon>Magnoliopsida</taxon>
        <taxon>eudicotyledons</taxon>
        <taxon>Gunneridae</taxon>
        <taxon>Pentapetalae</taxon>
        <taxon>rosids</taxon>
        <taxon>malvids</taxon>
        <taxon>Brassicales</taxon>
        <taxon>Brassicaceae</taxon>
        <taxon>Thlaspideae</taxon>
        <taxon>Thlaspi</taxon>
    </lineage>
</organism>
<accession>A0AAU9SDU3</accession>
<name>A0AAU9SDU3_THLAR</name>
<evidence type="ECO:0000313" key="2">
    <source>
        <dbReference type="Proteomes" id="UP000836841"/>
    </source>
</evidence>
<sequence>MEAADQTVICELLAVDLSDDCYRVCSRCERVLPGDYNNGVSSSSFSSLFRFCNSKEPKLLYLILISIATETTVKTVICFDRAATLLFGCSADEFFHFTKLNPLTATMVSQVFDGEMLSLG</sequence>
<gene>
    <name evidence="1" type="ORF">TAV2_LOCUS13779</name>
</gene>
<dbReference type="AlphaFoldDB" id="A0AAU9SDU3"/>
<dbReference type="InterPro" id="IPR012340">
    <property type="entry name" value="NA-bd_OB-fold"/>
</dbReference>
<keyword evidence="2" id="KW-1185">Reference proteome</keyword>
<dbReference type="EMBL" id="OU466860">
    <property type="protein sequence ID" value="CAH2060341.1"/>
    <property type="molecule type" value="Genomic_DNA"/>
</dbReference>
<dbReference type="Gene3D" id="2.40.50.140">
    <property type="entry name" value="Nucleic acid-binding proteins"/>
    <property type="match status" value="1"/>
</dbReference>
<dbReference type="Proteomes" id="UP000836841">
    <property type="component" value="Chromosome 4"/>
</dbReference>
<reference evidence="1 2" key="1">
    <citation type="submission" date="2022-03" db="EMBL/GenBank/DDBJ databases">
        <authorList>
            <person name="Nunn A."/>
            <person name="Chopra R."/>
            <person name="Nunn A."/>
            <person name="Contreras Garrido A."/>
        </authorList>
    </citation>
    <scope>NUCLEOTIDE SEQUENCE [LARGE SCALE GENOMIC DNA]</scope>
</reference>
<dbReference type="SUPFAM" id="SSF50249">
    <property type="entry name" value="Nucleic acid-binding proteins"/>
    <property type="match status" value="1"/>
</dbReference>
<protein>
    <recommendedName>
        <fullName evidence="3">Replication factor A C-terminal domain-containing protein</fullName>
    </recommendedName>
</protein>
<proteinExistence type="predicted"/>